<protein>
    <submittedName>
        <fullName evidence="6">DNA-binding transcriptional regulator, LysR family</fullName>
    </submittedName>
</protein>
<dbReference type="InterPro" id="IPR005119">
    <property type="entry name" value="LysR_subst-bd"/>
</dbReference>
<keyword evidence="3 6" id="KW-0238">DNA-binding</keyword>
<dbReference type="Gene3D" id="1.10.10.10">
    <property type="entry name" value="Winged helix-like DNA-binding domain superfamily/Winged helix DNA-binding domain"/>
    <property type="match status" value="1"/>
</dbReference>
<dbReference type="Pfam" id="PF00126">
    <property type="entry name" value="HTH_1"/>
    <property type="match status" value="1"/>
</dbReference>
<feature type="domain" description="HTH lysR-type" evidence="5">
    <location>
        <begin position="1"/>
        <end position="58"/>
    </location>
</feature>
<proteinExistence type="inferred from homology"/>
<dbReference type="SUPFAM" id="SSF53850">
    <property type="entry name" value="Periplasmic binding protein-like II"/>
    <property type="match status" value="1"/>
</dbReference>
<dbReference type="OrthoDB" id="119203at2"/>
<evidence type="ECO:0000256" key="4">
    <source>
        <dbReference type="ARBA" id="ARBA00023163"/>
    </source>
</evidence>
<evidence type="ECO:0000256" key="3">
    <source>
        <dbReference type="ARBA" id="ARBA00023125"/>
    </source>
</evidence>
<dbReference type="InterPro" id="IPR050950">
    <property type="entry name" value="HTH-type_LysR_regulators"/>
</dbReference>
<dbReference type="FunFam" id="1.10.10.10:FF:000001">
    <property type="entry name" value="LysR family transcriptional regulator"/>
    <property type="match status" value="1"/>
</dbReference>
<sequence length="305" mass="33573">MRLEQLFLLIEVAKYNSISLAAEHAFITQPAVSSSISKLEDELGTQLFRRTPQGAYPTSIGEIVIEKARHILDTIEEIKQISNTSALTGDLSVGIIPSMGDKIIPNVLYYLKEKHPGINISLTVAESINILQNIQSGKNDIGIVLLTEEITGKDICCEELFKDKFLIYAAKDSPLAQQDSVSLKEALGYPFVAYNDEFTKNNGGITSILKKHGEPNVIFRFCNFELIKRVVSQGIAISFFPKFMSVDDIYLQSGEILPIPISDVSLGITVGLIRSTRHAVSLVEKEFVEALKSMCETSATISNGN</sequence>
<keyword evidence="4" id="KW-0804">Transcription</keyword>
<evidence type="ECO:0000259" key="5">
    <source>
        <dbReference type="PROSITE" id="PS50931"/>
    </source>
</evidence>
<dbReference type="Gene3D" id="3.40.190.290">
    <property type="match status" value="1"/>
</dbReference>
<dbReference type="InterPro" id="IPR036388">
    <property type="entry name" value="WH-like_DNA-bd_sf"/>
</dbReference>
<evidence type="ECO:0000256" key="1">
    <source>
        <dbReference type="ARBA" id="ARBA00009437"/>
    </source>
</evidence>
<dbReference type="RefSeq" id="WP_092334439.1">
    <property type="nucleotide sequence ID" value="NZ_FNCP01000017.1"/>
</dbReference>
<organism evidence="6 7">
    <name type="scientific">Desulfosporosinus hippei DSM 8344</name>
    <dbReference type="NCBI Taxonomy" id="1121419"/>
    <lineage>
        <taxon>Bacteria</taxon>
        <taxon>Bacillati</taxon>
        <taxon>Bacillota</taxon>
        <taxon>Clostridia</taxon>
        <taxon>Eubacteriales</taxon>
        <taxon>Desulfitobacteriaceae</taxon>
        <taxon>Desulfosporosinus</taxon>
    </lineage>
</organism>
<dbReference type="PROSITE" id="PS50931">
    <property type="entry name" value="HTH_LYSR"/>
    <property type="match status" value="1"/>
</dbReference>
<accession>A0A1G8ELR2</accession>
<dbReference type="SUPFAM" id="SSF46785">
    <property type="entry name" value="Winged helix' DNA-binding domain"/>
    <property type="match status" value="1"/>
</dbReference>
<dbReference type="InterPro" id="IPR036390">
    <property type="entry name" value="WH_DNA-bd_sf"/>
</dbReference>
<evidence type="ECO:0000313" key="6">
    <source>
        <dbReference type="EMBL" id="SDH70807.1"/>
    </source>
</evidence>
<dbReference type="AlphaFoldDB" id="A0A1G8ELR2"/>
<keyword evidence="7" id="KW-1185">Reference proteome</keyword>
<dbReference type="PANTHER" id="PTHR30419">
    <property type="entry name" value="HTH-TYPE TRANSCRIPTIONAL REGULATOR YBHD"/>
    <property type="match status" value="1"/>
</dbReference>
<dbReference type="STRING" id="1121419.SAMN05443529_11763"/>
<dbReference type="Proteomes" id="UP000198656">
    <property type="component" value="Unassembled WGS sequence"/>
</dbReference>
<keyword evidence="2" id="KW-0805">Transcription regulation</keyword>
<dbReference type="GO" id="GO:0003677">
    <property type="term" value="F:DNA binding"/>
    <property type="evidence" value="ECO:0007669"/>
    <property type="project" value="UniProtKB-KW"/>
</dbReference>
<dbReference type="EMBL" id="FNCP01000017">
    <property type="protein sequence ID" value="SDH70807.1"/>
    <property type="molecule type" value="Genomic_DNA"/>
</dbReference>
<dbReference type="InterPro" id="IPR000847">
    <property type="entry name" value="LysR_HTH_N"/>
</dbReference>
<reference evidence="7" key="1">
    <citation type="submission" date="2016-10" db="EMBL/GenBank/DDBJ databases">
        <authorList>
            <person name="Varghese N."/>
            <person name="Submissions S."/>
        </authorList>
    </citation>
    <scope>NUCLEOTIDE SEQUENCE [LARGE SCALE GENOMIC DNA]</scope>
    <source>
        <strain evidence="7">DSM 8344</strain>
    </source>
</reference>
<gene>
    <name evidence="6" type="ORF">SAMN05443529_11763</name>
</gene>
<dbReference type="PANTHER" id="PTHR30419:SF28">
    <property type="entry name" value="HTH-TYPE TRANSCRIPTIONAL REGULATOR BSDA"/>
    <property type="match status" value="1"/>
</dbReference>
<dbReference type="PRINTS" id="PR00039">
    <property type="entry name" value="HTHLYSR"/>
</dbReference>
<dbReference type="Pfam" id="PF03466">
    <property type="entry name" value="LysR_substrate"/>
    <property type="match status" value="1"/>
</dbReference>
<dbReference type="GO" id="GO:0003700">
    <property type="term" value="F:DNA-binding transcription factor activity"/>
    <property type="evidence" value="ECO:0007669"/>
    <property type="project" value="InterPro"/>
</dbReference>
<evidence type="ECO:0000256" key="2">
    <source>
        <dbReference type="ARBA" id="ARBA00023015"/>
    </source>
</evidence>
<dbReference type="GO" id="GO:0005829">
    <property type="term" value="C:cytosol"/>
    <property type="evidence" value="ECO:0007669"/>
    <property type="project" value="TreeGrafter"/>
</dbReference>
<name>A0A1G8ELR2_9FIRM</name>
<dbReference type="CDD" id="cd05466">
    <property type="entry name" value="PBP2_LTTR_substrate"/>
    <property type="match status" value="1"/>
</dbReference>
<comment type="similarity">
    <text evidence="1">Belongs to the LysR transcriptional regulatory family.</text>
</comment>
<evidence type="ECO:0000313" key="7">
    <source>
        <dbReference type="Proteomes" id="UP000198656"/>
    </source>
</evidence>